<evidence type="ECO:0000313" key="2">
    <source>
        <dbReference type="Proteomes" id="UP000193778"/>
    </source>
</evidence>
<organism evidence="1 2">
    <name type="scientific">Ruegeria meonggei</name>
    <dbReference type="NCBI Taxonomy" id="1446476"/>
    <lineage>
        <taxon>Bacteria</taxon>
        <taxon>Pseudomonadati</taxon>
        <taxon>Pseudomonadota</taxon>
        <taxon>Alphaproteobacteria</taxon>
        <taxon>Rhodobacterales</taxon>
        <taxon>Roseobacteraceae</taxon>
        <taxon>Ruegeria</taxon>
    </lineage>
</organism>
<proteinExistence type="predicted"/>
<sequence length="126" mass="13803">MLHKKGNSFHRECEGRVSSSEYRQAISAALSQELGGAGRAAKATMRWTGASERTVKNWISGSYGPTAEHLIELMRHSDSVLAVVLELAGRNEAMTTERLKLVKQDLADVLATIETICAAEDDQRTD</sequence>
<dbReference type="AlphaFoldDB" id="A0A1X6ZMB1"/>
<dbReference type="Proteomes" id="UP000193778">
    <property type="component" value="Unassembled WGS sequence"/>
</dbReference>
<dbReference type="EMBL" id="FWFP01000007">
    <property type="protein sequence ID" value="SLN55496.1"/>
    <property type="molecule type" value="Genomic_DNA"/>
</dbReference>
<gene>
    <name evidence="1" type="ORF">RUM8411_02699</name>
</gene>
<protein>
    <submittedName>
        <fullName evidence="1">Uncharacterized protein</fullName>
    </submittedName>
</protein>
<accession>A0A1X6ZMB1</accession>
<keyword evidence="2" id="KW-1185">Reference proteome</keyword>
<name>A0A1X6ZMB1_9RHOB</name>
<reference evidence="2" key="1">
    <citation type="submission" date="2017-03" db="EMBL/GenBank/DDBJ databases">
        <authorList>
            <person name="Rodrigo-Torres L."/>
            <person name="Arahal R.D."/>
            <person name="Lucena T."/>
        </authorList>
    </citation>
    <scope>NUCLEOTIDE SEQUENCE [LARGE SCALE GENOMIC DNA]</scope>
    <source>
        <strain evidence="2">CECT 8411</strain>
    </source>
</reference>
<dbReference type="RefSeq" id="WP_085823210.1">
    <property type="nucleotide sequence ID" value="NZ_FWFP01000007.1"/>
</dbReference>
<evidence type="ECO:0000313" key="1">
    <source>
        <dbReference type="EMBL" id="SLN55496.1"/>
    </source>
</evidence>